<protein>
    <submittedName>
        <fullName evidence="1">Uncharacterized protein</fullName>
    </submittedName>
</protein>
<dbReference type="AlphaFoldDB" id="A0A4Y5SS52"/>
<name>A0A4Y5SS52_9RHOB</name>
<dbReference type="RefSeq" id="WP_139615587.1">
    <property type="nucleotide sequence ID" value="NZ_CP040759.1"/>
</dbReference>
<organism evidence="1 2">
    <name type="scientific">Paracoccus liaowanqingii</name>
    <dbReference type="NCBI Taxonomy" id="2560053"/>
    <lineage>
        <taxon>Bacteria</taxon>
        <taxon>Pseudomonadati</taxon>
        <taxon>Pseudomonadota</taxon>
        <taxon>Alphaproteobacteria</taxon>
        <taxon>Rhodobacterales</taxon>
        <taxon>Paracoccaceae</taxon>
        <taxon>Paracoccus</taxon>
    </lineage>
</organism>
<dbReference type="Proteomes" id="UP000296374">
    <property type="component" value="Plasmid unnamed8"/>
</dbReference>
<evidence type="ECO:0000313" key="1">
    <source>
        <dbReference type="EMBL" id="QDA35763.1"/>
    </source>
</evidence>
<dbReference type="KEGG" id="plia:E4191_16490"/>
<accession>A0A4Y5SS52</accession>
<proteinExistence type="predicted"/>
<gene>
    <name evidence="1" type="ORF">E4191_16490</name>
</gene>
<dbReference type="EMBL" id="CP040759">
    <property type="protein sequence ID" value="QDA35763.1"/>
    <property type="molecule type" value="Genomic_DNA"/>
</dbReference>
<evidence type="ECO:0000313" key="2">
    <source>
        <dbReference type="Proteomes" id="UP000296374"/>
    </source>
</evidence>
<keyword evidence="1" id="KW-0614">Plasmid</keyword>
<reference evidence="2" key="1">
    <citation type="submission" date="2019-05" db="EMBL/GenBank/DDBJ databases">
        <title>Tamlana fucoidanivorans sp. nov., isolated from the surface of algae collected from Fujian province in China.</title>
        <authorList>
            <person name="Li J."/>
        </authorList>
    </citation>
    <scope>NUCLEOTIDE SEQUENCE [LARGE SCALE GENOMIC DNA]</scope>
    <source>
        <strain evidence="2">2251</strain>
        <plasmid evidence="2">unnamed8</plasmid>
    </source>
</reference>
<sequence>MIVQKAEAGALEIHALKQSRITLKLIGTTGFFFNAYSAKAKRSLLIGGGKKTTAEKKELKHDPEEEFRSSVYRLPDGPTLLGFPSPGVKGAMATAALETPGVTKSSVQRLIFLPEEKIKIWGKPYLRCDVVRSADMNRTPDIRTRAFLPRWCAEVDIAYVMPTLNPHAIVSLLSNAGLIVGIGDFRQEKGRGSFGTFSVHGDNMREDGVQDLWDDITAEGRAVQEAALTDPEYADGETAELMAMLDGERAKRAA</sequence>
<geneLocation type="plasmid" evidence="1 2">
    <name>unnamed8</name>
</geneLocation>